<evidence type="ECO:0000313" key="1">
    <source>
        <dbReference type="EMBL" id="CAJ2660801.1"/>
    </source>
</evidence>
<organism evidence="1 2">
    <name type="scientific">Trifolium pratense</name>
    <name type="common">Red clover</name>
    <dbReference type="NCBI Taxonomy" id="57577"/>
    <lineage>
        <taxon>Eukaryota</taxon>
        <taxon>Viridiplantae</taxon>
        <taxon>Streptophyta</taxon>
        <taxon>Embryophyta</taxon>
        <taxon>Tracheophyta</taxon>
        <taxon>Spermatophyta</taxon>
        <taxon>Magnoliopsida</taxon>
        <taxon>eudicotyledons</taxon>
        <taxon>Gunneridae</taxon>
        <taxon>Pentapetalae</taxon>
        <taxon>rosids</taxon>
        <taxon>fabids</taxon>
        <taxon>Fabales</taxon>
        <taxon>Fabaceae</taxon>
        <taxon>Papilionoideae</taxon>
        <taxon>50 kb inversion clade</taxon>
        <taxon>NPAAA clade</taxon>
        <taxon>Hologalegina</taxon>
        <taxon>IRL clade</taxon>
        <taxon>Trifolieae</taxon>
        <taxon>Trifolium</taxon>
    </lineage>
</organism>
<dbReference type="Proteomes" id="UP001177021">
    <property type="component" value="Unassembled WGS sequence"/>
</dbReference>
<gene>
    <name evidence="1" type="ORF">MILVUS5_LOCUS26667</name>
</gene>
<sequence>MVITGDNKSTNEAICKEIKFFLEFDRHNEEIVRLLKEMGEIVAMTGDGVNGAPSRKLADIGIAMRITGTECDMSIQSWQTAGLWPQIWDRVQRMNSVAEVVLDICS</sequence>
<proteinExistence type="predicted"/>
<accession>A0ACB0KVX2</accession>
<comment type="caution">
    <text evidence="1">The sequence shown here is derived from an EMBL/GenBank/DDBJ whole genome shotgun (WGS) entry which is preliminary data.</text>
</comment>
<name>A0ACB0KVX2_TRIPR</name>
<reference evidence="1" key="1">
    <citation type="submission" date="2023-10" db="EMBL/GenBank/DDBJ databases">
        <authorList>
            <person name="Rodriguez Cubillos JULIANA M."/>
            <person name="De Vega J."/>
        </authorList>
    </citation>
    <scope>NUCLEOTIDE SEQUENCE</scope>
</reference>
<keyword evidence="2" id="KW-1185">Reference proteome</keyword>
<dbReference type="EMBL" id="CASHSV030000311">
    <property type="protein sequence ID" value="CAJ2660801.1"/>
    <property type="molecule type" value="Genomic_DNA"/>
</dbReference>
<evidence type="ECO:0000313" key="2">
    <source>
        <dbReference type="Proteomes" id="UP001177021"/>
    </source>
</evidence>
<protein>
    <submittedName>
        <fullName evidence="1">Uncharacterized protein</fullName>
    </submittedName>
</protein>